<sequence length="978" mass="103941">MYRSSRSGVRRVADEADTWTPLLTMTADGHEIQVAWPGPLPEPVVQDNRALYEGVLPDVDLLLTARNTGYTHVLVVHTPEAAARLAEKPPAYRFTSHTLSFVLDPVTKVLTGKDSANMEVVVAPTPFLWDSAGTHDETAPDPDLEAGTGTNEDPEQIEPAPSRPEQPATDPPSDDDGGGIEPAAHRAAGTAESALALPALHGPGEGAHAATAGASFSEDVLTITPPATYLQGTAGLTYPLFLDPSTTAIRANWTTVYKKYPSSSFYDGANYNEDTKEARVGYERDTWGTARSFFKMALRNNIKGADVSSATLKVLETHSWSCSKRTMQIWRTDPFGTSTTWNRQPAWKRKITSKSFAYGWKSSSSCPDAFVNFTVTSLAQEAADNGWSSFNIGMVASTSTSAPTTSSSALETDTYSWKMFRAEGGGSPEISITYNRRPNTPSSVTLTPGYCDTSSSPYIKIGKTSELYMSAKGTDPDGTLSKLEFEIGRDNDYTNTKQSYNVSITNGETGSVKVPSPVNGVTYRWRVRAWDSKVSGDWAPSTSTYCRFVYDSDLPDSPGQVVSPQFPGDTGDASTSDVWSTVPFGTGGDFTFKVASTETDIVKFVYSINATTYDAYVCANGKQGSTGGGTVSCTTPVKTATATGVKPPAAGPNTLYVKAVDTAGNVSPNATKHFFYVKPRELPDGPGDLNGDGKADLAHVTAAGNLWIDNVSQDGKWLSSTWGTHDNGTLLRDGATAPHIWNGTDTYALVTHSGDFAPADGVADWVIRTPDNRLFLYPGDGYGAIDVNRRVEIRLPANAPSPSTFSEIKSAGDITGDGQPELFVAGGALGAELWVFSGYSGGTFETATQMTTTSWADRDFVAIADYNADGAADMTFRMASGSIQLRKGKPDPSGAGTELKSLGQSGWSMDGDDVYASGMTLAAYPQLYGTADTTGNGTPDVWATNSAGALLLFEGGAASLGTPTTVRSSGFSTIRQLG</sequence>
<dbReference type="Pfam" id="PF13517">
    <property type="entry name" value="FG-GAP_3"/>
    <property type="match status" value="1"/>
</dbReference>
<dbReference type="InterPro" id="IPR028994">
    <property type="entry name" value="Integrin_alpha_N"/>
</dbReference>
<dbReference type="Proteomes" id="UP001589709">
    <property type="component" value="Unassembled WGS sequence"/>
</dbReference>
<accession>A0ABV5MXA1</accession>
<name>A0ABV5MXA1_9ACTN</name>
<dbReference type="InterPro" id="IPR013517">
    <property type="entry name" value="FG-GAP"/>
</dbReference>
<proteinExistence type="predicted"/>
<gene>
    <name evidence="3" type="ORF">ACFF45_07645</name>
</gene>
<comment type="caution">
    <text evidence="3">The sequence shown here is derived from an EMBL/GenBank/DDBJ whole genome shotgun (WGS) entry which is preliminary data.</text>
</comment>
<evidence type="ECO:0000256" key="1">
    <source>
        <dbReference type="ARBA" id="ARBA00022729"/>
    </source>
</evidence>
<evidence type="ECO:0000313" key="3">
    <source>
        <dbReference type="EMBL" id="MFB9462591.1"/>
    </source>
</evidence>
<keyword evidence="1" id="KW-0732">Signal</keyword>
<feature type="region of interest" description="Disordered" evidence="2">
    <location>
        <begin position="129"/>
        <end position="188"/>
    </location>
</feature>
<dbReference type="RefSeq" id="WP_381343661.1">
    <property type="nucleotide sequence ID" value="NZ_JBHMCY010000010.1"/>
</dbReference>
<organism evidence="3 4">
    <name type="scientific">Streptomyces cinereospinus</name>
    <dbReference type="NCBI Taxonomy" id="285561"/>
    <lineage>
        <taxon>Bacteria</taxon>
        <taxon>Bacillati</taxon>
        <taxon>Actinomycetota</taxon>
        <taxon>Actinomycetes</taxon>
        <taxon>Kitasatosporales</taxon>
        <taxon>Streptomycetaceae</taxon>
        <taxon>Streptomyces</taxon>
    </lineage>
</organism>
<keyword evidence="4" id="KW-1185">Reference proteome</keyword>
<dbReference type="EMBL" id="JBHMCY010000010">
    <property type="protein sequence ID" value="MFB9462591.1"/>
    <property type="molecule type" value="Genomic_DNA"/>
</dbReference>
<evidence type="ECO:0000313" key="4">
    <source>
        <dbReference type="Proteomes" id="UP001589709"/>
    </source>
</evidence>
<protein>
    <submittedName>
        <fullName evidence="3">DNRLRE domain-containing protein</fullName>
    </submittedName>
</protein>
<evidence type="ECO:0000256" key="2">
    <source>
        <dbReference type="SAM" id="MobiDB-lite"/>
    </source>
</evidence>
<dbReference type="NCBIfam" id="NF033679">
    <property type="entry name" value="DNRLRE_dom"/>
    <property type="match status" value="1"/>
</dbReference>
<reference evidence="3 4" key="1">
    <citation type="submission" date="2024-09" db="EMBL/GenBank/DDBJ databases">
        <authorList>
            <person name="Sun Q."/>
            <person name="Mori K."/>
        </authorList>
    </citation>
    <scope>NUCLEOTIDE SEQUENCE [LARGE SCALE GENOMIC DNA]</scope>
    <source>
        <strain evidence="3 4">JCM 6917</strain>
    </source>
</reference>
<dbReference type="SUPFAM" id="SSF69318">
    <property type="entry name" value="Integrin alpha N-terminal domain"/>
    <property type="match status" value="1"/>
</dbReference>